<protein>
    <recommendedName>
        <fullName evidence="4">Type II toxin-antitoxin system prevent-host-death family antitoxin</fullName>
    </recommendedName>
</protein>
<gene>
    <name evidence="2" type="ORF">RFM27_02810</name>
</gene>
<evidence type="ECO:0008006" key="4">
    <source>
        <dbReference type="Google" id="ProtNLM"/>
    </source>
</evidence>
<dbReference type="RefSeq" id="WP_320315173.1">
    <property type="nucleotide sequence ID" value="NZ_JAVIIX010000001.1"/>
</dbReference>
<evidence type="ECO:0000313" key="3">
    <source>
        <dbReference type="Proteomes" id="UP001271780"/>
    </source>
</evidence>
<keyword evidence="3" id="KW-1185">Reference proteome</keyword>
<proteinExistence type="predicted"/>
<evidence type="ECO:0000256" key="1">
    <source>
        <dbReference type="SAM" id="MobiDB-lite"/>
    </source>
</evidence>
<accession>A0ABU4X872</accession>
<sequence>MGKSPEKKRGSKPAGTELNSWQVADAQERFAELLDAAANLGPQTIVDHNRSFQLTLTRSRWSPEAKELLLSGGRVGAEGKVDKL</sequence>
<name>A0ABU4X872_9HYPH</name>
<dbReference type="EMBL" id="JAVIIZ010000001">
    <property type="protein sequence ID" value="MDX8471001.1"/>
    <property type="molecule type" value="Genomic_DNA"/>
</dbReference>
<dbReference type="Gene3D" id="3.40.1620.10">
    <property type="entry name" value="YefM-like domain"/>
    <property type="match status" value="1"/>
</dbReference>
<evidence type="ECO:0000313" key="2">
    <source>
        <dbReference type="EMBL" id="MDX8471001.1"/>
    </source>
</evidence>
<reference evidence="2 3" key="1">
    <citation type="submission" date="2023-08" db="EMBL/GenBank/DDBJ databases">
        <title>Implementing the SeqCode for naming new Mesorhizobium species isolated from Vachellia karroo root nodules.</title>
        <authorList>
            <person name="Van Lill M."/>
        </authorList>
    </citation>
    <scope>NUCLEOTIDE SEQUENCE [LARGE SCALE GENOMIC DNA]</scope>
    <source>
        <strain evidence="2 3">VK23A</strain>
    </source>
</reference>
<dbReference type="Proteomes" id="UP001271780">
    <property type="component" value="Unassembled WGS sequence"/>
</dbReference>
<feature type="region of interest" description="Disordered" evidence="1">
    <location>
        <begin position="1"/>
        <end position="21"/>
    </location>
</feature>
<organism evidence="2 3">
    <name type="scientific">Mesorhizobium dulcispinae</name>
    <dbReference type="NCBI Taxonomy" id="3072316"/>
    <lineage>
        <taxon>Bacteria</taxon>
        <taxon>Pseudomonadati</taxon>
        <taxon>Pseudomonadota</taxon>
        <taxon>Alphaproteobacteria</taxon>
        <taxon>Hyphomicrobiales</taxon>
        <taxon>Phyllobacteriaceae</taxon>
        <taxon>Mesorhizobium</taxon>
    </lineage>
</organism>
<comment type="caution">
    <text evidence="2">The sequence shown here is derived from an EMBL/GenBank/DDBJ whole genome shotgun (WGS) entry which is preliminary data.</text>
</comment>